<dbReference type="AlphaFoldDB" id="A0A0C2VLS0"/>
<evidence type="ECO:0000313" key="1">
    <source>
        <dbReference type="EMBL" id="KIL45411.1"/>
    </source>
</evidence>
<organism evidence="1 2">
    <name type="scientific">Jeotgalibacillus soli</name>
    <dbReference type="NCBI Taxonomy" id="889306"/>
    <lineage>
        <taxon>Bacteria</taxon>
        <taxon>Bacillati</taxon>
        <taxon>Bacillota</taxon>
        <taxon>Bacilli</taxon>
        <taxon>Bacillales</taxon>
        <taxon>Caryophanaceae</taxon>
        <taxon>Jeotgalibacillus</taxon>
    </lineage>
</organism>
<name>A0A0C2VLS0_9BACL</name>
<keyword evidence="2" id="KW-1185">Reference proteome</keyword>
<comment type="caution">
    <text evidence="1">The sequence shown here is derived from an EMBL/GenBank/DDBJ whole genome shotgun (WGS) entry which is preliminary data.</text>
</comment>
<sequence>MKDELQYIGEKIVQNNDLLSQNLVNIMLTHHTQNLLEKY</sequence>
<evidence type="ECO:0000313" key="2">
    <source>
        <dbReference type="Proteomes" id="UP000031938"/>
    </source>
</evidence>
<dbReference type="Proteomes" id="UP000031938">
    <property type="component" value="Unassembled WGS sequence"/>
</dbReference>
<reference evidence="1 2" key="1">
    <citation type="submission" date="2015-01" db="EMBL/GenBank/DDBJ databases">
        <title>Genome sequencing of Jeotgalibacillus soli.</title>
        <authorList>
            <person name="Goh K.M."/>
            <person name="Chan K.-G."/>
            <person name="Yaakop A.S."/>
            <person name="Ee R."/>
            <person name="Gan H.M."/>
            <person name="Chan C.S."/>
        </authorList>
    </citation>
    <scope>NUCLEOTIDE SEQUENCE [LARGE SCALE GENOMIC DNA]</scope>
    <source>
        <strain evidence="1 2">P9</strain>
    </source>
</reference>
<gene>
    <name evidence="1" type="ORF">KP78_29550</name>
</gene>
<protein>
    <submittedName>
        <fullName evidence="1">Uncharacterized protein</fullName>
    </submittedName>
</protein>
<accession>A0A0C2VLS0</accession>
<dbReference type="EMBL" id="JXRP01000018">
    <property type="protein sequence ID" value="KIL45411.1"/>
    <property type="molecule type" value="Genomic_DNA"/>
</dbReference>
<proteinExistence type="predicted"/>
<dbReference type="PATRIC" id="fig|889306.3.peg.2967"/>